<sequence>MDNVKTTQGLYVKLGKNWVILFLLLLCIIFSFVGKGFFANNTLNNVLMSSSPSLLLAAGETFVIITGGIDLSIGFVKGMVSVISAIVMRNLFAMGYSPFICISLGIIVGLLIGLLPGLLNGLLVAKFRVPPFIATLGMYGIANGIAFGLCEGFPIIDLPQQAGRIGNGFILYYFSGLGFSFLKPPEGILDSQLRDLVRILPNSILISGIIIAIFGYILTKTQFGQHTYAIGGNIDAARRAGINVDSHLIKIYTISSFFGALAGVLSVLVYSIGSHTQFSASLELFAVAAVVIGGASLKGGKGSIWGSFLGVMVLTVLEIGFLMAGIFPFYRYIAVGSILVLAVIIDQTFPELVYD</sequence>
<comment type="function">
    <text evidence="9">Part of the ABC transporter complex LsrABCD involved in autoinducer 2 (AI-2) import. Probably responsible for the translocation of the substrate across the membrane.</text>
</comment>
<evidence type="ECO:0000256" key="1">
    <source>
        <dbReference type="ARBA" id="ARBA00004651"/>
    </source>
</evidence>
<comment type="caution">
    <text evidence="12">The sequence shown here is derived from an EMBL/GenBank/DDBJ whole genome shotgun (WGS) entry which is preliminary data.</text>
</comment>
<dbReference type="Proteomes" id="UP000485569">
    <property type="component" value="Unassembled WGS sequence"/>
</dbReference>
<feature type="transmembrane region" description="Helical" evidence="11">
    <location>
        <begin position="162"/>
        <end position="179"/>
    </location>
</feature>
<evidence type="ECO:0000256" key="9">
    <source>
        <dbReference type="ARBA" id="ARBA00025439"/>
    </source>
</evidence>
<feature type="transmembrane region" description="Helical" evidence="11">
    <location>
        <begin position="131"/>
        <end position="150"/>
    </location>
</feature>
<keyword evidence="8 11" id="KW-0472">Membrane</keyword>
<feature type="transmembrane region" description="Helical" evidence="11">
    <location>
        <begin position="18"/>
        <end position="38"/>
    </location>
</feature>
<dbReference type="Pfam" id="PF02653">
    <property type="entry name" value="BPD_transp_2"/>
    <property type="match status" value="1"/>
</dbReference>
<dbReference type="GO" id="GO:0005886">
    <property type="term" value="C:plasma membrane"/>
    <property type="evidence" value="ECO:0007669"/>
    <property type="project" value="UniProtKB-SubCell"/>
</dbReference>
<evidence type="ECO:0000256" key="11">
    <source>
        <dbReference type="SAM" id="Phobius"/>
    </source>
</evidence>
<feature type="transmembrane region" description="Helical" evidence="11">
    <location>
        <begin position="99"/>
        <end position="119"/>
    </location>
</feature>
<dbReference type="AlphaFoldDB" id="A0A1V5SKD8"/>
<dbReference type="InterPro" id="IPR001851">
    <property type="entry name" value="ABC_transp_permease"/>
</dbReference>
<protein>
    <recommendedName>
        <fullName evidence="10">Autoinducer 2 import system permease protein LsrD</fullName>
    </recommendedName>
</protein>
<dbReference type="PANTHER" id="PTHR32196">
    <property type="entry name" value="ABC TRANSPORTER PERMEASE PROTEIN YPHD-RELATED-RELATED"/>
    <property type="match status" value="1"/>
</dbReference>
<keyword evidence="7 11" id="KW-1133">Transmembrane helix</keyword>
<evidence type="ECO:0000256" key="8">
    <source>
        <dbReference type="ARBA" id="ARBA00023136"/>
    </source>
</evidence>
<dbReference type="GO" id="GO:0022857">
    <property type="term" value="F:transmembrane transporter activity"/>
    <property type="evidence" value="ECO:0007669"/>
    <property type="project" value="InterPro"/>
</dbReference>
<accession>A0A1V5SKD8</accession>
<evidence type="ECO:0000256" key="2">
    <source>
        <dbReference type="ARBA" id="ARBA00011262"/>
    </source>
</evidence>
<feature type="transmembrane region" description="Helical" evidence="11">
    <location>
        <begin position="304"/>
        <end position="323"/>
    </location>
</feature>
<dbReference type="CDD" id="cd06579">
    <property type="entry name" value="TM_PBP1_transp_AraH_like"/>
    <property type="match status" value="1"/>
</dbReference>
<feature type="transmembrane region" description="Helical" evidence="11">
    <location>
        <begin position="62"/>
        <end position="87"/>
    </location>
</feature>
<evidence type="ECO:0000313" key="12">
    <source>
        <dbReference type="EMBL" id="OQA55019.1"/>
    </source>
</evidence>
<dbReference type="EMBL" id="MWBQ01000183">
    <property type="protein sequence ID" value="OQA55019.1"/>
    <property type="molecule type" value="Genomic_DNA"/>
</dbReference>
<keyword evidence="3" id="KW-0813">Transport</keyword>
<feature type="transmembrane region" description="Helical" evidence="11">
    <location>
        <begin position="199"/>
        <end position="218"/>
    </location>
</feature>
<name>A0A1V5SKD8_9BACT</name>
<keyword evidence="6 11" id="KW-0812">Transmembrane</keyword>
<keyword evidence="5" id="KW-0997">Cell inner membrane</keyword>
<proteinExistence type="predicted"/>
<reference evidence="12" key="1">
    <citation type="submission" date="2017-02" db="EMBL/GenBank/DDBJ databases">
        <title>Delving into the versatile metabolic prowess of the omnipresent phylum Bacteroidetes.</title>
        <authorList>
            <person name="Nobu M.K."/>
            <person name="Mei R."/>
            <person name="Narihiro T."/>
            <person name="Kuroda K."/>
            <person name="Liu W.-T."/>
        </authorList>
    </citation>
    <scope>NUCLEOTIDE SEQUENCE</scope>
    <source>
        <strain evidence="12">ADurb.Bin276</strain>
    </source>
</reference>
<comment type="subcellular location">
    <subcellularLocation>
        <location evidence="1">Cell membrane</location>
        <topology evidence="1">Multi-pass membrane protein</topology>
    </subcellularLocation>
</comment>
<keyword evidence="4" id="KW-1003">Cell membrane</keyword>
<evidence type="ECO:0000256" key="7">
    <source>
        <dbReference type="ARBA" id="ARBA00022989"/>
    </source>
</evidence>
<dbReference type="PANTHER" id="PTHR32196:SF71">
    <property type="entry name" value="AUTOINDUCER 2 IMPORT SYSTEM PERMEASE PROTEIN LSRD"/>
    <property type="match status" value="1"/>
</dbReference>
<evidence type="ECO:0000256" key="10">
    <source>
        <dbReference type="ARBA" id="ARBA00039381"/>
    </source>
</evidence>
<evidence type="ECO:0000256" key="6">
    <source>
        <dbReference type="ARBA" id="ARBA00022692"/>
    </source>
</evidence>
<feature type="transmembrane region" description="Helical" evidence="11">
    <location>
        <begin position="278"/>
        <end position="297"/>
    </location>
</feature>
<evidence type="ECO:0000256" key="3">
    <source>
        <dbReference type="ARBA" id="ARBA00022448"/>
    </source>
</evidence>
<evidence type="ECO:0000256" key="4">
    <source>
        <dbReference type="ARBA" id="ARBA00022475"/>
    </source>
</evidence>
<comment type="subunit">
    <text evidence="2">The complex is composed of two ATP-binding proteins (LsrA), two transmembrane proteins (LsrC and LsrD) and a solute-binding protein (LsrB).</text>
</comment>
<evidence type="ECO:0000256" key="5">
    <source>
        <dbReference type="ARBA" id="ARBA00022519"/>
    </source>
</evidence>
<gene>
    <name evidence="12" type="primary">rbsC_29</name>
    <name evidence="12" type="ORF">BWY41_01795</name>
</gene>
<feature type="transmembrane region" description="Helical" evidence="11">
    <location>
        <begin position="248"/>
        <end position="272"/>
    </location>
</feature>
<organism evidence="12">
    <name type="scientific">Candidatus Atribacter allofermentans</name>
    <dbReference type="NCBI Taxonomy" id="1852833"/>
    <lineage>
        <taxon>Bacteria</taxon>
        <taxon>Pseudomonadati</taxon>
        <taxon>Atribacterota</taxon>
        <taxon>Atribacteria</taxon>
        <taxon>Atribacterales</taxon>
        <taxon>Atribacteraceae</taxon>
        <taxon>Atribacter</taxon>
    </lineage>
</organism>
<feature type="transmembrane region" description="Helical" evidence="11">
    <location>
        <begin position="329"/>
        <end position="349"/>
    </location>
</feature>